<reference evidence="2 3" key="1">
    <citation type="journal article" date="2016" name="Nat. Commun.">
        <title>Thousands of microbial genomes shed light on interconnected biogeochemical processes in an aquifer system.</title>
        <authorList>
            <person name="Anantharaman K."/>
            <person name="Brown C.T."/>
            <person name="Hug L.A."/>
            <person name="Sharon I."/>
            <person name="Castelle C.J."/>
            <person name="Probst A.J."/>
            <person name="Thomas B.C."/>
            <person name="Singh A."/>
            <person name="Wilkins M.J."/>
            <person name="Karaoz U."/>
            <person name="Brodie E.L."/>
            <person name="Williams K.H."/>
            <person name="Hubbard S.S."/>
            <person name="Banfield J.F."/>
        </authorList>
    </citation>
    <scope>NUCLEOTIDE SEQUENCE [LARGE SCALE GENOMIC DNA]</scope>
</reference>
<evidence type="ECO:0000256" key="1">
    <source>
        <dbReference type="HAMAP-Rule" id="MF_00122"/>
    </source>
</evidence>
<dbReference type="InterPro" id="IPR003837">
    <property type="entry name" value="GatC"/>
</dbReference>
<dbReference type="AlphaFoldDB" id="A0A1F7Z105"/>
<comment type="catalytic activity">
    <reaction evidence="1">
        <text>L-glutamyl-tRNA(Gln) + L-glutamine + ATP + H2O = L-glutaminyl-tRNA(Gln) + L-glutamate + ADP + phosphate + H(+)</text>
        <dbReference type="Rhea" id="RHEA:17521"/>
        <dbReference type="Rhea" id="RHEA-COMP:9681"/>
        <dbReference type="Rhea" id="RHEA-COMP:9684"/>
        <dbReference type="ChEBI" id="CHEBI:15377"/>
        <dbReference type="ChEBI" id="CHEBI:15378"/>
        <dbReference type="ChEBI" id="CHEBI:29985"/>
        <dbReference type="ChEBI" id="CHEBI:30616"/>
        <dbReference type="ChEBI" id="CHEBI:43474"/>
        <dbReference type="ChEBI" id="CHEBI:58359"/>
        <dbReference type="ChEBI" id="CHEBI:78520"/>
        <dbReference type="ChEBI" id="CHEBI:78521"/>
        <dbReference type="ChEBI" id="CHEBI:456216"/>
    </reaction>
</comment>
<dbReference type="SUPFAM" id="SSF141000">
    <property type="entry name" value="Glu-tRNAGln amidotransferase C subunit"/>
    <property type="match status" value="1"/>
</dbReference>
<comment type="caution">
    <text evidence="2">The sequence shown here is derived from an EMBL/GenBank/DDBJ whole genome shotgun (WGS) entry which is preliminary data.</text>
</comment>
<evidence type="ECO:0000313" key="3">
    <source>
        <dbReference type="Proteomes" id="UP000178870"/>
    </source>
</evidence>
<comment type="subunit">
    <text evidence="1">Heterotrimer of A, B and C subunits.</text>
</comment>
<dbReference type="Proteomes" id="UP000178870">
    <property type="component" value="Unassembled WGS sequence"/>
</dbReference>
<dbReference type="PANTHER" id="PTHR15004:SF0">
    <property type="entry name" value="GLUTAMYL-TRNA(GLN) AMIDOTRANSFERASE SUBUNIT C, MITOCHONDRIAL"/>
    <property type="match status" value="1"/>
</dbReference>
<keyword evidence="1" id="KW-0547">Nucleotide-binding</keyword>
<dbReference type="HAMAP" id="MF_00122">
    <property type="entry name" value="GatC"/>
    <property type="match status" value="1"/>
</dbReference>
<dbReference type="EC" id="6.3.5.-" evidence="1"/>
<dbReference type="Pfam" id="PF02686">
    <property type="entry name" value="GatC"/>
    <property type="match status" value="1"/>
</dbReference>
<keyword evidence="1" id="KW-0436">Ligase</keyword>
<comment type="similarity">
    <text evidence="1">Belongs to the GatC family.</text>
</comment>
<proteinExistence type="inferred from homology"/>
<organism evidence="2 3">
    <name type="scientific">Candidatus Woesebacteria bacterium RIFCSPHIGHO2_01_FULL_44_21</name>
    <dbReference type="NCBI Taxonomy" id="1802503"/>
    <lineage>
        <taxon>Bacteria</taxon>
        <taxon>Candidatus Woeseibacteriota</taxon>
    </lineage>
</organism>
<dbReference type="EMBL" id="MGGP01000005">
    <property type="protein sequence ID" value="OGM33227.1"/>
    <property type="molecule type" value="Genomic_DNA"/>
</dbReference>
<dbReference type="GO" id="GO:0050566">
    <property type="term" value="F:asparaginyl-tRNA synthase (glutamine-hydrolyzing) activity"/>
    <property type="evidence" value="ECO:0007669"/>
    <property type="project" value="RHEA"/>
</dbReference>
<dbReference type="GO" id="GO:0006450">
    <property type="term" value="P:regulation of translational fidelity"/>
    <property type="evidence" value="ECO:0007669"/>
    <property type="project" value="InterPro"/>
</dbReference>
<gene>
    <name evidence="1" type="primary">gatC</name>
    <name evidence="2" type="ORF">A2803_00025</name>
</gene>
<dbReference type="PANTHER" id="PTHR15004">
    <property type="entry name" value="GLUTAMYL-TRNA(GLN) AMIDOTRANSFERASE SUBUNIT C, MITOCHONDRIAL"/>
    <property type="match status" value="1"/>
</dbReference>
<dbReference type="GO" id="GO:0006412">
    <property type="term" value="P:translation"/>
    <property type="evidence" value="ECO:0007669"/>
    <property type="project" value="UniProtKB-UniRule"/>
</dbReference>
<dbReference type="Gene3D" id="1.10.20.60">
    <property type="entry name" value="Glu-tRNAGln amidotransferase C subunit, N-terminal domain"/>
    <property type="match status" value="1"/>
</dbReference>
<keyword evidence="1" id="KW-0067">ATP-binding</keyword>
<protein>
    <recommendedName>
        <fullName evidence="1">Aspartyl/glutamyl-tRNA(Asn/Gln) amidotransferase subunit C</fullName>
        <shortName evidence="1">Asp/Glu-ADT subunit C</shortName>
        <ecNumber evidence="1">6.3.5.-</ecNumber>
    </recommendedName>
</protein>
<dbReference type="GO" id="GO:0050567">
    <property type="term" value="F:glutaminyl-tRNA synthase (glutamine-hydrolyzing) activity"/>
    <property type="evidence" value="ECO:0007669"/>
    <property type="project" value="UniProtKB-UniRule"/>
</dbReference>
<evidence type="ECO:0000313" key="2">
    <source>
        <dbReference type="EMBL" id="OGM33227.1"/>
    </source>
</evidence>
<sequence length="101" mass="11260">MSGLTTDEILHLSRLANLTLSKKETTTLKDQLSDVINYFKELKKLRTDDVSPTSQTTGLEDVLREDQVDATRILTNDEVLSGTDKTHNGAFVVPQVIDKDL</sequence>
<dbReference type="NCBIfam" id="TIGR00135">
    <property type="entry name" value="gatC"/>
    <property type="match status" value="1"/>
</dbReference>
<dbReference type="GO" id="GO:0070681">
    <property type="term" value="P:glutaminyl-tRNAGln biosynthesis via transamidation"/>
    <property type="evidence" value="ECO:0007669"/>
    <property type="project" value="TreeGrafter"/>
</dbReference>
<keyword evidence="1" id="KW-0648">Protein biosynthesis</keyword>
<dbReference type="InterPro" id="IPR036113">
    <property type="entry name" value="Asp/Glu-ADT_sf_sub_c"/>
</dbReference>
<dbReference type="GO" id="GO:0005524">
    <property type="term" value="F:ATP binding"/>
    <property type="evidence" value="ECO:0007669"/>
    <property type="project" value="UniProtKB-KW"/>
</dbReference>
<name>A0A1F7Z105_9BACT</name>
<accession>A0A1F7Z105</accession>
<comment type="function">
    <text evidence="1">Allows the formation of correctly charged Asn-tRNA(Asn) or Gln-tRNA(Gln) through the transamidation of misacylated Asp-tRNA(Asn) or Glu-tRNA(Gln) in organisms which lack either or both of asparaginyl-tRNA or glutaminyl-tRNA synthetases. The reaction takes place in the presence of glutamine and ATP through an activated phospho-Asp-tRNA(Asn) or phospho-Glu-tRNA(Gln).</text>
</comment>
<comment type="catalytic activity">
    <reaction evidence="1">
        <text>L-aspartyl-tRNA(Asn) + L-glutamine + ATP + H2O = L-asparaginyl-tRNA(Asn) + L-glutamate + ADP + phosphate + 2 H(+)</text>
        <dbReference type="Rhea" id="RHEA:14513"/>
        <dbReference type="Rhea" id="RHEA-COMP:9674"/>
        <dbReference type="Rhea" id="RHEA-COMP:9677"/>
        <dbReference type="ChEBI" id="CHEBI:15377"/>
        <dbReference type="ChEBI" id="CHEBI:15378"/>
        <dbReference type="ChEBI" id="CHEBI:29985"/>
        <dbReference type="ChEBI" id="CHEBI:30616"/>
        <dbReference type="ChEBI" id="CHEBI:43474"/>
        <dbReference type="ChEBI" id="CHEBI:58359"/>
        <dbReference type="ChEBI" id="CHEBI:78515"/>
        <dbReference type="ChEBI" id="CHEBI:78516"/>
        <dbReference type="ChEBI" id="CHEBI:456216"/>
    </reaction>
</comment>